<dbReference type="GeneID" id="123083278"/>
<evidence type="ECO:0000256" key="2">
    <source>
        <dbReference type="ARBA" id="ARBA00023315"/>
    </source>
</evidence>
<dbReference type="Gramene" id="TraesRN4A0101115600.1">
    <property type="protein sequence ID" value="TraesRN4A0101115600.1"/>
    <property type="gene ID" value="TraesRN4A0101115600"/>
</dbReference>
<dbReference type="KEGG" id="taes:123083278"/>
<name>A0A3B6I520_WHEAT</name>
<dbReference type="Gramene" id="TraesKAR4A01G0451990.1">
    <property type="protein sequence ID" value="cds.TraesKAR4A01G0451990.1"/>
    <property type="gene ID" value="TraesKAR4A01G0451990"/>
</dbReference>
<gene>
    <name evidence="3" type="primary">LOC123083278</name>
</gene>
<dbReference type="Gramene" id="TraesCS4A03G1077500.1">
    <property type="protein sequence ID" value="TraesCS4A03G1077500.1.CDS"/>
    <property type="gene ID" value="TraesCS4A03G1077500"/>
</dbReference>
<keyword evidence="4" id="KW-1185">Reference proteome</keyword>
<sequence>MPTVNIVEVGHVVVPPPEDLVVRLSALDAPWVTNPLIQRVLLFVDDAGGQQHPPFESLVGSLRVSLAATLARLPPFAGRVVFLPSTGDAAIDCSHSQGGGVRFVVAESDEADAGRLVGDADHDVDAFEALVPKLKADALPAEVLAVQVTRLKGGVAVGVALHHAVVDGRSVWMFLRAWAAACHGDAAAAVAAVTFDRAVVAIPGGEELARSTLRKYARNLPLAANMFPSAPIKLPRRTFTITAKHIHHLKQCMSGQTTSGKPATAPMSSSFVAIVALAWASFVRSKHPAAISSGHDVYLFFFIIDCRGRPGIDPPVSENYFGTCITGCLVKAMARDLLAVNGVAVAMAVIQREVQRAVEDPLGLWDWMDIVSSVPLDRLVGINGSTRFKAYEVTDFGWGAPSRTEVVTMSDGRVVLVATKSGGVQVPVCMHPDHSTAFNSHFMDSLC</sequence>
<dbReference type="InterPro" id="IPR023213">
    <property type="entry name" value="CAT-like_dom_sf"/>
</dbReference>
<evidence type="ECO:0000256" key="1">
    <source>
        <dbReference type="ARBA" id="ARBA00022679"/>
    </source>
</evidence>
<dbReference type="SMR" id="A0A3B6I520"/>
<evidence type="ECO:0000313" key="3">
    <source>
        <dbReference type="EnsemblPlants" id="TraesCS4A02G432800.1"/>
    </source>
</evidence>
<accession>A0A3B6I520</accession>
<dbReference type="Gramene" id="TraesNOR4A03G02218120.1">
    <property type="protein sequence ID" value="TraesNOR4A03G02218120.1"/>
    <property type="gene ID" value="TraesNOR4A03G02218120"/>
</dbReference>
<evidence type="ECO:0000313" key="4">
    <source>
        <dbReference type="Proteomes" id="UP000019116"/>
    </source>
</evidence>
<dbReference type="Gramene" id="TraesCS4A02G432800.1">
    <property type="protein sequence ID" value="TraesCS4A02G432800.1"/>
    <property type="gene ID" value="TraesCS4A02G432800"/>
</dbReference>
<dbReference type="Gramene" id="TraesLAC4A03G02154100.1">
    <property type="protein sequence ID" value="TraesLAC4A03G02154100.1"/>
    <property type="gene ID" value="TraesLAC4A03G02154100"/>
</dbReference>
<reference evidence="3" key="2">
    <citation type="submission" date="2018-10" db="UniProtKB">
        <authorList>
            <consortium name="EnsemblPlants"/>
        </authorList>
    </citation>
    <scope>IDENTIFICATION</scope>
</reference>
<reference evidence="3" key="1">
    <citation type="submission" date="2018-08" db="EMBL/GenBank/DDBJ databases">
        <authorList>
            <person name="Rossello M."/>
        </authorList>
    </citation>
    <scope>NUCLEOTIDE SEQUENCE [LARGE SCALE GENOMIC DNA]</scope>
    <source>
        <strain evidence="3">cv. Chinese Spring</strain>
    </source>
</reference>
<dbReference type="GO" id="GO:0016747">
    <property type="term" value="F:acyltransferase activity, transferring groups other than amino-acyl groups"/>
    <property type="evidence" value="ECO:0007669"/>
    <property type="project" value="UniProtKB-ARBA"/>
</dbReference>
<dbReference type="Gramene" id="TraesMAC4A03G02198650.1">
    <property type="protein sequence ID" value="TraesMAC4A03G02198650.1"/>
    <property type="gene ID" value="TraesMAC4A03G02198650"/>
</dbReference>
<dbReference type="InterPro" id="IPR051504">
    <property type="entry name" value="Plant_metabolite_acyltrans"/>
</dbReference>
<protein>
    <recommendedName>
        <fullName evidence="5">Anthocyanin 5-aromatic acyltransferase</fullName>
    </recommendedName>
</protein>
<evidence type="ECO:0008006" key="5">
    <source>
        <dbReference type="Google" id="ProtNLM"/>
    </source>
</evidence>
<dbReference type="RefSeq" id="XP_044361291.1">
    <property type="nucleotide sequence ID" value="XM_044505356.1"/>
</dbReference>
<dbReference type="Gene3D" id="3.30.559.10">
    <property type="entry name" value="Chloramphenicol acetyltransferase-like domain"/>
    <property type="match status" value="2"/>
</dbReference>
<keyword evidence="2" id="KW-0012">Acyltransferase</keyword>
<dbReference type="Pfam" id="PF02458">
    <property type="entry name" value="Transferase"/>
    <property type="match status" value="1"/>
</dbReference>
<dbReference type="Gramene" id="TraesSTA4A03G02197170.1">
    <property type="protein sequence ID" value="TraesSTA4A03G02197170.1"/>
    <property type="gene ID" value="TraesSTA4A03G02197170"/>
</dbReference>
<proteinExistence type="predicted"/>
<dbReference type="Proteomes" id="UP000019116">
    <property type="component" value="Chromosome 4A"/>
</dbReference>
<dbReference type="Gramene" id="TraesWEE_scaffold_073172_01G000100.1">
    <property type="protein sequence ID" value="TraesWEE_scaffold_073172_01G000100.1"/>
    <property type="gene ID" value="TraesWEE_scaffold_073172_01G000100"/>
</dbReference>
<organism evidence="3">
    <name type="scientific">Triticum aestivum</name>
    <name type="common">Wheat</name>
    <dbReference type="NCBI Taxonomy" id="4565"/>
    <lineage>
        <taxon>Eukaryota</taxon>
        <taxon>Viridiplantae</taxon>
        <taxon>Streptophyta</taxon>
        <taxon>Embryophyta</taxon>
        <taxon>Tracheophyta</taxon>
        <taxon>Spermatophyta</taxon>
        <taxon>Magnoliopsida</taxon>
        <taxon>Liliopsida</taxon>
        <taxon>Poales</taxon>
        <taxon>Poaceae</taxon>
        <taxon>BOP clade</taxon>
        <taxon>Pooideae</taxon>
        <taxon>Triticodae</taxon>
        <taxon>Triticeae</taxon>
        <taxon>Triticinae</taxon>
        <taxon>Triticum</taxon>
    </lineage>
</organism>
<dbReference type="PANTHER" id="PTHR31625">
    <property type="match status" value="1"/>
</dbReference>
<dbReference type="OMA" id="FDDAKSH"/>
<keyword evidence="1" id="KW-0808">Transferase</keyword>
<dbReference type="Gramene" id="TraesCAD_scaffold_022647_01G000200.1">
    <property type="protein sequence ID" value="TraesCAD_scaffold_022647_01G000200.1"/>
    <property type="gene ID" value="TraesCAD_scaffold_022647_01G000200"/>
</dbReference>
<dbReference type="EnsemblPlants" id="TraesCS4A02G432800.1">
    <property type="protein sequence ID" value="TraesCS4A02G432800.1"/>
    <property type="gene ID" value="TraesCS4A02G432800"/>
</dbReference>
<dbReference type="AlphaFoldDB" id="A0A3B6I520"/>
<dbReference type="PaxDb" id="4565-Traes_4AL_6D2F18960.1"/>